<accession>A0A1T1GQH0</accession>
<dbReference type="EMBL" id="MVKX01000012">
    <property type="protein sequence ID" value="OOV79849.1"/>
    <property type="molecule type" value="Genomic_DNA"/>
</dbReference>
<dbReference type="InterPro" id="IPR011004">
    <property type="entry name" value="Trimer_LpxA-like_sf"/>
</dbReference>
<sequence>MILKILNLIRRKFWSTEKYARYLGVKIGKSCDIQNVNFGSEPYLIEIGDDVQITDGTKIFTHGGAKVLRKKHPNMDFFGKVKIGDNVYIGNNCLIMPGVTIGSNVIVAAGSVVTKSIPDNVVVGGNSAKILSSLNDFEVKILKYNVGTKGMSKSQKKLYLLSLTDSEFIKK</sequence>
<reference evidence="3 4" key="1">
    <citation type="submission" date="2017-02" db="EMBL/GenBank/DDBJ databases">
        <title>Acinetobacter sp. ANC 4945, whole genome shotgun sequencing project.</title>
        <authorList>
            <person name="Radolfova-Krizova L."/>
            <person name="Al Atrouni A."/>
            <person name="Nemec A."/>
        </authorList>
    </citation>
    <scope>NUCLEOTIDE SEQUENCE [LARGE SCALE GENOMIC DNA]</scope>
    <source>
        <strain evidence="3 4">ANC 4945</strain>
    </source>
</reference>
<dbReference type="Pfam" id="PF00132">
    <property type="entry name" value="Hexapep"/>
    <property type="match status" value="1"/>
</dbReference>
<dbReference type="AlphaFoldDB" id="A0A1T1GQH0"/>
<proteinExistence type="inferred from homology"/>
<dbReference type="Proteomes" id="UP000191160">
    <property type="component" value="Unassembled WGS sequence"/>
</dbReference>
<gene>
    <name evidence="3" type="ORF">B1202_15755</name>
</gene>
<dbReference type="InterPro" id="IPR051159">
    <property type="entry name" value="Hexapeptide_acetyltransf"/>
</dbReference>
<organism evidence="3 4">
    <name type="scientific">Acinetobacter amyesii</name>
    <dbReference type="NCBI Taxonomy" id="2942470"/>
    <lineage>
        <taxon>Bacteria</taxon>
        <taxon>Pseudomonadati</taxon>
        <taxon>Pseudomonadota</taxon>
        <taxon>Gammaproteobacteria</taxon>
        <taxon>Moraxellales</taxon>
        <taxon>Moraxellaceae</taxon>
        <taxon>Acinetobacter</taxon>
    </lineage>
</organism>
<dbReference type="InterPro" id="IPR001451">
    <property type="entry name" value="Hexapep"/>
</dbReference>
<keyword evidence="4" id="KW-1185">Reference proteome</keyword>
<name>A0A1T1GQH0_9GAMM</name>
<keyword evidence="2" id="KW-0808">Transferase</keyword>
<evidence type="ECO:0000256" key="2">
    <source>
        <dbReference type="ARBA" id="ARBA00022679"/>
    </source>
</evidence>
<dbReference type="GO" id="GO:0008374">
    <property type="term" value="F:O-acyltransferase activity"/>
    <property type="evidence" value="ECO:0007669"/>
    <property type="project" value="TreeGrafter"/>
</dbReference>
<evidence type="ECO:0000313" key="4">
    <source>
        <dbReference type="Proteomes" id="UP000191160"/>
    </source>
</evidence>
<protein>
    <submittedName>
        <fullName evidence="3">Capsule biosynthesis protein CapG</fullName>
    </submittedName>
</protein>
<evidence type="ECO:0000256" key="1">
    <source>
        <dbReference type="ARBA" id="ARBA00007274"/>
    </source>
</evidence>
<dbReference type="RefSeq" id="WP_078191543.1">
    <property type="nucleotide sequence ID" value="NZ_JAMCOZ010000008.1"/>
</dbReference>
<dbReference type="CDD" id="cd04647">
    <property type="entry name" value="LbH_MAT_like"/>
    <property type="match status" value="1"/>
</dbReference>
<dbReference type="PANTHER" id="PTHR23416:SF23">
    <property type="entry name" value="ACETYLTRANSFERASE C18B11.09C-RELATED"/>
    <property type="match status" value="1"/>
</dbReference>
<dbReference type="PANTHER" id="PTHR23416">
    <property type="entry name" value="SIALIC ACID SYNTHASE-RELATED"/>
    <property type="match status" value="1"/>
</dbReference>
<evidence type="ECO:0000313" key="3">
    <source>
        <dbReference type="EMBL" id="OOV79849.1"/>
    </source>
</evidence>
<comment type="caution">
    <text evidence="3">The sequence shown here is derived from an EMBL/GenBank/DDBJ whole genome shotgun (WGS) entry which is preliminary data.</text>
</comment>
<dbReference type="Gene3D" id="2.160.10.10">
    <property type="entry name" value="Hexapeptide repeat proteins"/>
    <property type="match status" value="1"/>
</dbReference>
<comment type="similarity">
    <text evidence="1">Belongs to the transferase hexapeptide repeat family.</text>
</comment>
<dbReference type="SUPFAM" id="SSF51161">
    <property type="entry name" value="Trimeric LpxA-like enzymes"/>
    <property type="match status" value="1"/>
</dbReference>